<feature type="domain" description="Nephrocystin 3-like N-terminal" evidence="3">
    <location>
        <begin position="547"/>
        <end position="649"/>
    </location>
</feature>
<feature type="region of interest" description="Disordered" evidence="2">
    <location>
        <begin position="412"/>
        <end position="431"/>
    </location>
</feature>
<feature type="domain" description="Nephrocystin 3-like N-terminal" evidence="3">
    <location>
        <begin position="686"/>
        <end position="730"/>
    </location>
</feature>
<organism evidence="4 5">
    <name type="scientific">Candolleomyces eurysporus</name>
    <dbReference type="NCBI Taxonomy" id="2828524"/>
    <lineage>
        <taxon>Eukaryota</taxon>
        <taxon>Fungi</taxon>
        <taxon>Dikarya</taxon>
        <taxon>Basidiomycota</taxon>
        <taxon>Agaricomycotina</taxon>
        <taxon>Agaricomycetes</taxon>
        <taxon>Agaricomycetidae</taxon>
        <taxon>Agaricales</taxon>
        <taxon>Agaricineae</taxon>
        <taxon>Psathyrellaceae</taxon>
        <taxon>Candolleomyces</taxon>
    </lineage>
</organism>
<dbReference type="EMBL" id="JANBPK010000017">
    <property type="protein sequence ID" value="KAJ2936777.1"/>
    <property type="molecule type" value="Genomic_DNA"/>
</dbReference>
<evidence type="ECO:0000256" key="1">
    <source>
        <dbReference type="ARBA" id="ARBA00022737"/>
    </source>
</evidence>
<dbReference type="Proteomes" id="UP001140091">
    <property type="component" value="Unassembled WGS sequence"/>
</dbReference>
<keyword evidence="5" id="KW-1185">Reference proteome</keyword>
<evidence type="ECO:0000256" key="2">
    <source>
        <dbReference type="SAM" id="MobiDB-lite"/>
    </source>
</evidence>
<gene>
    <name evidence="4" type="ORF">H1R20_g305</name>
</gene>
<dbReference type="InterPro" id="IPR056884">
    <property type="entry name" value="NPHP3-like_N"/>
</dbReference>
<reference evidence="4" key="1">
    <citation type="submission" date="2022-06" db="EMBL/GenBank/DDBJ databases">
        <title>Genome Sequence of Candolleomyces eurysporus.</title>
        <authorList>
            <person name="Buettner E."/>
        </authorList>
    </citation>
    <scope>NUCLEOTIDE SEQUENCE</scope>
    <source>
        <strain evidence="4">VTCC 930004</strain>
    </source>
</reference>
<feature type="non-terminal residue" evidence="4">
    <location>
        <position position="869"/>
    </location>
</feature>
<dbReference type="PANTHER" id="PTHR10039">
    <property type="entry name" value="AMELOGENIN"/>
    <property type="match status" value="1"/>
</dbReference>
<dbReference type="SUPFAM" id="SSF52540">
    <property type="entry name" value="P-loop containing nucleoside triphosphate hydrolases"/>
    <property type="match status" value="2"/>
</dbReference>
<dbReference type="PANTHER" id="PTHR10039:SF14">
    <property type="entry name" value="NACHT DOMAIN-CONTAINING PROTEIN"/>
    <property type="match status" value="1"/>
</dbReference>
<dbReference type="Gene3D" id="3.40.50.300">
    <property type="entry name" value="P-loop containing nucleotide triphosphate hydrolases"/>
    <property type="match status" value="2"/>
</dbReference>
<sequence length="869" mass="98125">MTKSGALTALEKWIKEPRSTGSDHPLTASKPLLWFSGPLGSGKTTILRELAKRSSNENRLLASFFFSTHATPGANTDKHFVPTLAYQIASNVPGLWDFVSSAIQEDPEIFARPLDEQMLGLIFEPLERYSRYSTRHRYWWRRLKASVTSRGRWPEKLEQCTAFRKLCSEWWNRNIIIVDGLDECVGIEAQRHVIALMAWAGERRKFPLRFVASGPVENKNIVEAFHNAGRESEVFLSMASNSYKREAEMKAFVQDELDRIKRDHPMAGSILWPEGWPGEVEEFLVKKANGLFVYLSTVIAFIDDSRGNPVELLEWLKSSIPSQNTADYTRPFAELDELYSAILHYQEGSAHDVHNILELRKRVLHAMIFSGMEFGSVEELDEYLGVEPGSVESALRHLNSLIPFPHPPPSCSLSIEPAPSPSNANTSDPAAGPGKKIWFRHKSLWDFLVSKERSGDMHHMSFCHSLSDATTSISLIEDMAFMNASHFTIAEAQFNAITNQSQSLAFDKEPLSMLLDHSAINAMADSPSASYAPTCHPGTRESVTGDIMAWARDPVATALLWLSGPAGAGKSCIQRKLVQLCADEGFHVACFFFSIREPETSNEARFITTLAAQLAENIPGLKWYIERAIKRDHRMFTRSLDSQVEGLIFKPLQELEGSMSNRLKGSFRKTMTIFGAYQDDPIQSWMKTNVIVIDGLDECVNEKEQVHILHLIHSLATHSHFPFRFVIASRPEYAIRTTFSSPPMSKDTLIIRLENYRADEDIRRFLRAEFRRLKLGHPASVSIPPEWPSTEDENALVAKASKQFLYVSVVMKHLTNPRLLNPMLELQHILGHRPSESDTKSNPFAELDALYSRDRASGTVMWISTLFLI</sequence>
<protein>
    <recommendedName>
        <fullName evidence="3">Nephrocystin 3-like N-terminal domain-containing protein</fullName>
    </recommendedName>
</protein>
<dbReference type="OrthoDB" id="4760524at2759"/>
<name>A0A9W8JLU6_9AGAR</name>
<evidence type="ECO:0000313" key="5">
    <source>
        <dbReference type="Proteomes" id="UP001140091"/>
    </source>
</evidence>
<evidence type="ECO:0000259" key="3">
    <source>
        <dbReference type="Pfam" id="PF24883"/>
    </source>
</evidence>
<feature type="domain" description="Nephrocystin 3-like N-terminal" evidence="3">
    <location>
        <begin position="28"/>
        <end position="126"/>
    </location>
</feature>
<dbReference type="Pfam" id="PF24883">
    <property type="entry name" value="NPHP3_N"/>
    <property type="match status" value="3"/>
</dbReference>
<keyword evidence="1" id="KW-0677">Repeat</keyword>
<dbReference type="InterPro" id="IPR027417">
    <property type="entry name" value="P-loop_NTPase"/>
</dbReference>
<dbReference type="AlphaFoldDB" id="A0A9W8JLU6"/>
<evidence type="ECO:0000313" key="4">
    <source>
        <dbReference type="EMBL" id="KAJ2936777.1"/>
    </source>
</evidence>
<accession>A0A9W8JLU6</accession>
<comment type="caution">
    <text evidence="4">The sequence shown here is derived from an EMBL/GenBank/DDBJ whole genome shotgun (WGS) entry which is preliminary data.</text>
</comment>
<proteinExistence type="predicted"/>